<dbReference type="STRING" id="8078.ENSFHEP00000012764"/>
<organism evidence="2 3">
    <name type="scientific">Fundulus heteroclitus</name>
    <name type="common">Killifish</name>
    <name type="synonym">Mummichog</name>
    <dbReference type="NCBI Taxonomy" id="8078"/>
    <lineage>
        <taxon>Eukaryota</taxon>
        <taxon>Metazoa</taxon>
        <taxon>Chordata</taxon>
        <taxon>Craniata</taxon>
        <taxon>Vertebrata</taxon>
        <taxon>Euteleostomi</taxon>
        <taxon>Actinopterygii</taxon>
        <taxon>Neopterygii</taxon>
        <taxon>Teleostei</taxon>
        <taxon>Neoteleostei</taxon>
        <taxon>Acanthomorphata</taxon>
        <taxon>Ovalentaria</taxon>
        <taxon>Atherinomorphae</taxon>
        <taxon>Cyprinodontiformes</taxon>
        <taxon>Fundulidae</taxon>
        <taxon>Fundulus</taxon>
    </lineage>
</organism>
<evidence type="ECO:0000313" key="3">
    <source>
        <dbReference type="Proteomes" id="UP000265000"/>
    </source>
</evidence>
<keyword evidence="1" id="KW-0812">Transmembrane</keyword>
<dbReference type="AlphaFoldDB" id="A0A3Q2PJ37"/>
<keyword evidence="3" id="KW-1185">Reference proteome</keyword>
<evidence type="ECO:0000313" key="2">
    <source>
        <dbReference type="Ensembl" id="ENSFHEP00000012764.1"/>
    </source>
</evidence>
<feature type="transmembrane region" description="Helical" evidence="1">
    <location>
        <begin position="24"/>
        <end position="47"/>
    </location>
</feature>
<keyword evidence="1" id="KW-0472">Membrane</keyword>
<proteinExistence type="predicted"/>
<protein>
    <submittedName>
        <fullName evidence="2">Uncharacterized protein</fullName>
    </submittedName>
</protein>
<dbReference type="Ensembl" id="ENSFHET00000020120.1">
    <property type="protein sequence ID" value="ENSFHEP00000012764.1"/>
    <property type="gene ID" value="ENSFHEG00000014219.1"/>
</dbReference>
<keyword evidence="1" id="KW-1133">Transmembrane helix</keyword>
<reference evidence="2" key="1">
    <citation type="submission" date="2025-08" db="UniProtKB">
        <authorList>
            <consortium name="Ensembl"/>
        </authorList>
    </citation>
    <scope>IDENTIFICATION</scope>
</reference>
<accession>A0A3Q2PJ37</accession>
<dbReference type="GeneTree" id="ENSGT00940000154922"/>
<sequence>MGYTSCLCRFGSSLAPMIMLLDDVWLLLPPVIFAGTGIISGSLVFLLPETLNIHLPENILDQKRGKNQQTPACFKCRS</sequence>
<dbReference type="Proteomes" id="UP000265000">
    <property type="component" value="Unplaced"/>
</dbReference>
<name>A0A3Q2PJ37_FUNHE</name>
<evidence type="ECO:0000256" key="1">
    <source>
        <dbReference type="SAM" id="Phobius"/>
    </source>
</evidence>
<reference evidence="2" key="2">
    <citation type="submission" date="2025-09" db="UniProtKB">
        <authorList>
            <consortium name="Ensembl"/>
        </authorList>
    </citation>
    <scope>IDENTIFICATION</scope>
</reference>